<feature type="transmembrane region" description="Helical" evidence="1">
    <location>
        <begin position="32"/>
        <end position="50"/>
    </location>
</feature>
<dbReference type="Pfam" id="PF00990">
    <property type="entry name" value="GGDEF"/>
    <property type="match status" value="1"/>
</dbReference>
<dbReference type="PANTHER" id="PTHR44757">
    <property type="entry name" value="DIGUANYLATE CYCLASE DGCP"/>
    <property type="match status" value="1"/>
</dbReference>
<dbReference type="Gene3D" id="3.30.70.270">
    <property type="match status" value="1"/>
</dbReference>
<dbReference type="InterPro" id="IPR029787">
    <property type="entry name" value="Nucleotide_cyclase"/>
</dbReference>
<accession>A0A2W4W3K2</accession>
<dbReference type="InterPro" id="IPR035919">
    <property type="entry name" value="EAL_sf"/>
</dbReference>
<dbReference type="SMART" id="SM00267">
    <property type="entry name" value="GGDEF"/>
    <property type="match status" value="1"/>
</dbReference>
<dbReference type="InterPro" id="IPR001633">
    <property type="entry name" value="EAL_dom"/>
</dbReference>
<dbReference type="AlphaFoldDB" id="A0A2W4W3K2"/>
<dbReference type="InterPro" id="IPR000160">
    <property type="entry name" value="GGDEF_dom"/>
</dbReference>
<dbReference type="PROSITE" id="PS50883">
    <property type="entry name" value="EAL"/>
    <property type="match status" value="1"/>
</dbReference>
<feature type="domain" description="EAL" evidence="2">
    <location>
        <begin position="372"/>
        <end position="628"/>
    </location>
</feature>
<dbReference type="Pfam" id="PF00563">
    <property type="entry name" value="EAL"/>
    <property type="match status" value="1"/>
</dbReference>
<evidence type="ECO:0000313" key="5">
    <source>
        <dbReference type="Proteomes" id="UP000249467"/>
    </source>
</evidence>
<dbReference type="Proteomes" id="UP000249467">
    <property type="component" value="Unassembled WGS sequence"/>
</dbReference>
<gene>
    <name evidence="4" type="ORF">DCF19_14980</name>
</gene>
<reference evidence="4 5" key="1">
    <citation type="submission" date="2018-04" db="EMBL/GenBank/DDBJ databases">
        <authorList>
            <person name="Go L.Y."/>
            <person name="Mitchell J.A."/>
        </authorList>
    </citation>
    <scope>NUCLEOTIDE SEQUENCE [LARGE SCALE GENOMIC DNA]</scope>
    <source>
        <strain evidence="4">ULC066bin1</strain>
    </source>
</reference>
<feature type="transmembrane region" description="Helical" evidence="1">
    <location>
        <begin position="6"/>
        <end position="25"/>
    </location>
</feature>
<organism evidence="4 5">
    <name type="scientific">Pseudanabaena frigida</name>
    <dbReference type="NCBI Taxonomy" id="945775"/>
    <lineage>
        <taxon>Bacteria</taxon>
        <taxon>Bacillati</taxon>
        <taxon>Cyanobacteriota</taxon>
        <taxon>Cyanophyceae</taxon>
        <taxon>Pseudanabaenales</taxon>
        <taxon>Pseudanabaenaceae</taxon>
        <taxon>Pseudanabaena</taxon>
    </lineage>
</organism>
<proteinExistence type="predicted"/>
<feature type="domain" description="GGDEF" evidence="3">
    <location>
        <begin position="229"/>
        <end position="362"/>
    </location>
</feature>
<dbReference type="InterPro" id="IPR043128">
    <property type="entry name" value="Rev_trsase/Diguanyl_cyclase"/>
</dbReference>
<keyword evidence="1" id="KW-1133">Transmembrane helix</keyword>
<keyword evidence="1" id="KW-0472">Membrane</keyword>
<name>A0A2W4W3K2_9CYAN</name>
<evidence type="ECO:0000313" key="4">
    <source>
        <dbReference type="EMBL" id="PZO39032.1"/>
    </source>
</evidence>
<dbReference type="SMART" id="SM00052">
    <property type="entry name" value="EAL"/>
    <property type="match status" value="1"/>
</dbReference>
<dbReference type="PROSITE" id="PS50887">
    <property type="entry name" value="GGDEF"/>
    <property type="match status" value="1"/>
</dbReference>
<dbReference type="SUPFAM" id="SSF141868">
    <property type="entry name" value="EAL domain-like"/>
    <property type="match status" value="1"/>
</dbReference>
<dbReference type="CDD" id="cd01948">
    <property type="entry name" value="EAL"/>
    <property type="match status" value="1"/>
</dbReference>
<dbReference type="EMBL" id="QBML01000020">
    <property type="protein sequence ID" value="PZO39032.1"/>
    <property type="molecule type" value="Genomic_DNA"/>
</dbReference>
<evidence type="ECO:0000256" key="1">
    <source>
        <dbReference type="SAM" id="Phobius"/>
    </source>
</evidence>
<keyword evidence="1" id="KW-0812">Transmembrane</keyword>
<sequence length="630" mass="70522">MRYLDLAIAISYFVIPFLLLPLLGVIKKEAQYIAVLISLFIICCGIGHLLDFFGLHTLWHGVTAIVSWLTVFALAANQKKILLISQTSELFDTAFDQALSGKAIFQHIPEGNDLLILKVNPKAVELSNNQLVEGKLLTESLPHHKEISYPYKKPLIDLYLEIKEPTELEFMYRGDSITSWFLNLCAPLPDGLLYMNFIDISGVKEASVKDYLTNMYSRRILESEPTEGKWKSCIYLDLDKFKQINDTRGHAIGDRVLVDVGRELKKIAIENNGIAIREGGDEFVFLFEYTEVEEVAKTILAKIQGIHIDSEKANISASIGVAYGEIKVFDGCSDLAKLMQAAETASRKAKTNKKSDLPIDRIVVWDDKLSEIEAATSQIEVGLKGNIEGELWLAYQPIVNLLTGEIVSAEALLRWQSPAIGFVSPARFIPIAENNGSIYRLSNWVVRNAIAQLAEWRQIKSSLAVAVNISPVELEDGEFLSNLIKLVGRENIESQCVGVEVTERGIYSDLNHYLAALDELRLLDIRLKVDDFGTGQSGLAQLLQFPFNEVKVDMSLVPRHRNDEKKIGICRTIIDLSHTLGFSVIAEGIETKEQMDLLIEMGYIYGQGYYLGKPVNATDFETMLIRNISI</sequence>
<dbReference type="SUPFAM" id="SSF55073">
    <property type="entry name" value="Nucleotide cyclase"/>
    <property type="match status" value="1"/>
</dbReference>
<protein>
    <submittedName>
        <fullName evidence="4">GGDEF-domain containing protein</fullName>
    </submittedName>
</protein>
<comment type="caution">
    <text evidence="4">The sequence shown here is derived from an EMBL/GenBank/DDBJ whole genome shotgun (WGS) entry which is preliminary data.</text>
</comment>
<dbReference type="Gene3D" id="3.20.20.450">
    <property type="entry name" value="EAL domain"/>
    <property type="match status" value="1"/>
</dbReference>
<dbReference type="NCBIfam" id="TIGR00254">
    <property type="entry name" value="GGDEF"/>
    <property type="match status" value="1"/>
</dbReference>
<dbReference type="InterPro" id="IPR052155">
    <property type="entry name" value="Biofilm_reg_signaling"/>
</dbReference>
<evidence type="ECO:0000259" key="3">
    <source>
        <dbReference type="PROSITE" id="PS50887"/>
    </source>
</evidence>
<evidence type="ECO:0000259" key="2">
    <source>
        <dbReference type="PROSITE" id="PS50883"/>
    </source>
</evidence>
<dbReference type="PANTHER" id="PTHR44757:SF2">
    <property type="entry name" value="BIOFILM ARCHITECTURE MAINTENANCE PROTEIN MBAA"/>
    <property type="match status" value="1"/>
</dbReference>
<dbReference type="CDD" id="cd01949">
    <property type="entry name" value="GGDEF"/>
    <property type="match status" value="1"/>
</dbReference>
<reference evidence="4 5" key="2">
    <citation type="submission" date="2018-06" db="EMBL/GenBank/DDBJ databases">
        <title>Metagenomic assembly of (sub)arctic Cyanobacteria and their associated microbiome from non-axenic cultures.</title>
        <authorList>
            <person name="Baurain D."/>
        </authorList>
    </citation>
    <scope>NUCLEOTIDE SEQUENCE [LARGE SCALE GENOMIC DNA]</scope>
    <source>
        <strain evidence="4">ULC066bin1</strain>
    </source>
</reference>